<evidence type="ECO:0000313" key="2">
    <source>
        <dbReference type="Proteomes" id="UP001241377"/>
    </source>
</evidence>
<sequence>MFARTPLVALAGSLEAVVRIPVPLLLAGWMAMPRDPRLEELRRQMENNHGDPPFMIGNETILKAVPKKKPSYRRTRQKLYAPGGKQVQHLDNLVRCPACGHFKRSHFMCMHCFAEIRDFLKMKRKQEFPVEENKYPELDLVDEAILYPGKRVSDHERRLQKKEWIPKREQPMMYEKHTKGRDIK</sequence>
<keyword evidence="2" id="KW-1185">Reference proteome</keyword>
<gene>
    <name evidence="1" type="ORF">QFC19_008109</name>
</gene>
<proteinExistence type="predicted"/>
<protein>
    <submittedName>
        <fullName evidence="1">Uncharacterized protein</fullName>
    </submittedName>
</protein>
<dbReference type="Proteomes" id="UP001241377">
    <property type="component" value="Unassembled WGS sequence"/>
</dbReference>
<comment type="caution">
    <text evidence="1">The sequence shown here is derived from an EMBL/GenBank/DDBJ whole genome shotgun (WGS) entry which is preliminary data.</text>
</comment>
<evidence type="ECO:0000313" key="1">
    <source>
        <dbReference type="EMBL" id="KAJ9093978.1"/>
    </source>
</evidence>
<accession>A0ACC2V4D8</accession>
<name>A0ACC2V4D8_9TREE</name>
<organism evidence="1 2">
    <name type="scientific">Naganishia cerealis</name>
    <dbReference type="NCBI Taxonomy" id="610337"/>
    <lineage>
        <taxon>Eukaryota</taxon>
        <taxon>Fungi</taxon>
        <taxon>Dikarya</taxon>
        <taxon>Basidiomycota</taxon>
        <taxon>Agaricomycotina</taxon>
        <taxon>Tremellomycetes</taxon>
        <taxon>Filobasidiales</taxon>
        <taxon>Filobasidiaceae</taxon>
        <taxon>Naganishia</taxon>
    </lineage>
</organism>
<dbReference type="EMBL" id="JASBWR010000116">
    <property type="protein sequence ID" value="KAJ9093978.1"/>
    <property type="molecule type" value="Genomic_DNA"/>
</dbReference>
<reference evidence="1" key="1">
    <citation type="submission" date="2023-04" db="EMBL/GenBank/DDBJ databases">
        <title>Draft Genome sequencing of Naganishia species isolated from polar environments using Oxford Nanopore Technology.</title>
        <authorList>
            <person name="Leo P."/>
            <person name="Venkateswaran K."/>
        </authorList>
    </citation>
    <scope>NUCLEOTIDE SEQUENCE</scope>
    <source>
        <strain evidence="1">MNA-CCFEE 5261</strain>
    </source>
</reference>